<dbReference type="AlphaFoldDB" id="A0A1U7M7E7"/>
<feature type="binding site" evidence="11">
    <location>
        <position position="169"/>
    </location>
    <ligand>
        <name>ATP</name>
        <dbReference type="ChEBI" id="CHEBI:30616"/>
    </ligand>
</feature>
<evidence type="ECO:0000256" key="4">
    <source>
        <dbReference type="ARBA" id="ARBA00022679"/>
    </source>
</evidence>
<dbReference type="GO" id="GO:0009228">
    <property type="term" value="P:thiamine biosynthetic process"/>
    <property type="evidence" value="ECO:0007669"/>
    <property type="project" value="UniProtKB-KW"/>
</dbReference>
<keyword evidence="9 11" id="KW-0460">Magnesium</keyword>
<evidence type="ECO:0000256" key="5">
    <source>
        <dbReference type="ARBA" id="ARBA00022723"/>
    </source>
</evidence>
<comment type="cofactor">
    <cofactor evidence="2 11">
        <name>Mg(2+)</name>
        <dbReference type="ChEBI" id="CHEBI:18420"/>
    </cofactor>
</comment>
<evidence type="ECO:0000256" key="6">
    <source>
        <dbReference type="ARBA" id="ARBA00022741"/>
    </source>
</evidence>
<dbReference type="SUPFAM" id="SSF53613">
    <property type="entry name" value="Ribokinase-like"/>
    <property type="match status" value="1"/>
</dbReference>
<evidence type="ECO:0000256" key="2">
    <source>
        <dbReference type="ARBA" id="ARBA00001946"/>
    </source>
</evidence>
<keyword evidence="6 11" id="KW-0547">Nucleotide-binding</keyword>
<comment type="function">
    <text evidence="11">Catalyzes the phosphorylation of the hydroxyl group of 4-methyl-5-beta-hydroxyethylthiazole (THZ).</text>
</comment>
<dbReference type="GO" id="GO:0005524">
    <property type="term" value="F:ATP binding"/>
    <property type="evidence" value="ECO:0007669"/>
    <property type="project" value="UniProtKB-UniRule"/>
</dbReference>
<comment type="catalytic activity">
    <reaction evidence="1 11">
        <text>5-(2-hydroxyethyl)-4-methylthiazole + ATP = 4-methyl-5-(2-phosphooxyethyl)-thiazole + ADP + H(+)</text>
        <dbReference type="Rhea" id="RHEA:24212"/>
        <dbReference type="ChEBI" id="CHEBI:15378"/>
        <dbReference type="ChEBI" id="CHEBI:17957"/>
        <dbReference type="ChEBI" id="CHEBI:30616"/>
        <dbReference type="ChEBI" id="CHEBI:58296"/>
        <dbReference type="ChEBI" id="CHEBI:456216"/>
        <dbReference type="EC" id="2.7.1.50"/>
    </reaction>
</comment>
<accession>A0A1U7M7E7</accession>
<dbReference type="NCBIfam" id="NF006830">
    <property type="entry name" value="PRK09355.1"/>
    <property type="match status" value="1"/>
</dbReference>
<dbReference type="Proteomes" id="UP000186112">
    <property type="component" value="Unassembled WGS sequence"/>
</dbReference>
<keyword evidence="5 11" id="KW-0479">Metal-binding</keyword>
<dbReference type="RefSeq" id="WP_075725602.1">
    <property type="nucleotide sequence ID" value="NZ_LTDM01000011.1"/>
</dbReference>
<feature type="binding site" evidence="11">
    <location>
        <position position="196"/>
    </location>
    <ligand>
        <name>substrate</name>
    </ligand>
</feature>
<evidence type="ECO:0000256" key="11">
    <source>
        <dbReference type="HAMAP-Rule" id="MF_00228"/>
    </source>
</evidence>
<dbReference type="PRINTS" id="PR01099">
    <property type="entry name" value="HYETHTZKNASE"/>
</dbReference>
<comment type="similarity">
    <text evidence="11">Belongs to the Thz kinase family.</text>
</comment>
<evidence type="ECO:0000256" key="8">
    <source>
        <dbReference type="ARBA" id="ARBA00022840"/>
    </source>
</evidence>
<comment type="pathway">
    <text evidence="3 11">Cofactor biosynthesis; thiamine diphosphate biosynthesis; 4-methyl-5-(2-phosphoethyl)-thiazole from 5-(2-hydroxyethyl)-4-methylthiazole: step 1/1.</text>
</comment>
<dbReference type="InterPro" id="IPR000417">
    <property type="entry name" value="Hyethyz_kinase"/>
</dbReference>
<dbReference type="GO" id="GO:0009229">
    <property type="term" value="P:thiamine diphosphate biosynthetic process"/>
    <property type="evidence" value="ECO:0007669"/>
    <property type="project" value="UniProtKB-UniRule"/>
</dbReference>
<keyword evidence="13" id="KW-1185">Reference proteome</keyword>
<evidence type="ECO:0000313" key="12">
    <source>
        <dbReference type="EMBL" id="OLS03211.1"/>
    </source>
</evidence>
<evidence type="ECO:0000313" key="13">
    <source>
        <dbReference type="Proteomes" id="UP000186112"/>
    </source>
</evidence>
<evidence type="ECO:0000256" key="3">
    <source>
        <dbReference type="ARBA" id="ARBA00004868"/>
    </source>
</evidence>
<dbReference type="GO" id="GO:0004417">
    <property type="term" value="F:hydroxyethylthiazole kinase activity"/>
    <property type="evidence" value="ECO:0007669"/>
    <property type="project" value="UniProtKB-UniRule"/>
</dbReference>
<dbReference type="EC" id="2.7.1.50" evidence="11"/>
<feature type="binding site" evidence="11">
    <location>
        <position position="116"/>
    </location>
    <ligand>
        <name>ATP</name>
        <dbReference type="ChEBI" id="CHEBI:30616"/>
    </ligand>
</feature>
<evidence type="ECO:0000256" key="10">
    <source>
        <dbReference type="ARBA" id="ARBA00022977"/>
    </source>
</evidence>
<dbReference type="Pfam" id="PF02110">
    <property type="entry name" value="HK"/>
    <property type="match status" value="1"/>
</dbReference>
<dbReference type="HAMAP" id="MF_00228">
    <property type="entry name" value="Thz_kinase"/>
    <property type="match status" value="1"/>
</dbReference>
<organism evidence="12 13">
    <name type="scientific">Tissierella creatinophila DSM 6911</name>
    <dbReference type="NCBI Taxonomy" id="1123403"/>
    <lineage>
        <taxon>Bacteria</taxon>
        <taxon>Bacillati</taxon>
        <taxon>Bacillota</taxon>
        <taxon>Tissierellia</taxon>
        <taxon>Tissierellales</taxon>
        <taxon>Tissierellaceae</taxon>
        <taxon>Tissierella</taxon>
    </lineage>
</organism>
<dbReference type="EMBL" id="LTDM01000011">
    <property type="protein sequence ID" value="OLS03211.1"/>
    <property type="molecule type" value="Genomic_DNA"/>
</dbReference>
<dbReference type="Gene3D" id="3.40.1190.20">
    <property type="match status" value="1"/>
</dbReference>
<dbReference type="GO" id="GO:0000287">
    <property type="term" value="F:magnesium ion binding"/>
    <property type="evidence" value="ECO:0007669"/>
    <property type="project" value="UniProtKB-UniRule"/>
</dbReference>
<keyword evidence="8 11" id="KW-0067">ATP-binding</keyword>
<dbReference type="InterPro" id="IPR029056">
    <property type="entry name" value="Ribokinase-like"/>
</dbReference>
<evidence type="ECO:0000256" key="7">
    <source>
        <dbReference type="ARBA" id="ARBA00022777"/>
    </source>
</evidence>
<protein>
    <recommendedName>
        <fullName evidence="11">Hydroxyethylthiazole kinase</fullName>
        <ecNumber evidence="11">2.7.1.50</ecNumber>
    </recommendedName>
    <alternativeName>
        <fullName evidence="11">4-methyl-5-beta-hydroxyethylthiazole kinase</fullName>
        <shortName evidence="11">TH kinase</shortName>
        <shortName evidence="11">Thz kinase</shortName>
    </alternativeName>
</protein>
<keyword evidence="10 11" id="KW-0784">Thiamine biosynthesis</keyword>
<keyword evidence="4 11" id="KW-0808">Transferase</keyword>
<evidence type="ECO:0000256" key="9">
    <source>
        <dbReference type="ARBA" id="ARBA00022842"/>
    </source>
</evidence>
<comment type="caution">
    <text evidence="12">The sequence shown here is derived from an EMBL/GenBank/DDBJ whole genome shotgun (WGS) entry which is preliminary data.</text>
</comment>
<sequence>MDMKILKNLKKGSLVHCITNYVTVNDVANVILASGGSPIMADGIEEVSEIIEICNSLVINIGTLNPRVIKSMLEAGKTANKINKPVVLDPVAIGASNFRTETCLNLLKEVRYSVIRGNASEIKAILDGNKTSGGVDVSVEDIINESNLEEYIKVAKKVSEIYKSVVVITGPIDIVTDSKKTYIVRNGHENMEKITGTGCMLAGLIGAFVGANPTNILVSTTMAVGMMGLSGELANKKMIKEDVGTSSLRMFLIDYISKLDEEGLKEGLKIETYK</sequence>
<dbReference type="CDD" id="cd01170">
    <property type="entry name" value="THZ_kinase"/>
    <property type="match status" value="1"/>
</dbReference>
<reference evidence="12 13" key="1">
    <citation type="submission" date="2016-02" db="EMBL/GenBank/DDBJ databases">
        <title>Genome sequence of Tissierella creatinophila DSM 6911.</title>
        <authorList>
            <person name="Poehlein A."/>
            <person name="Daniel R."/>
        </authorList>
    </citation>
    <scope>NUCLEOTIDE SEQUENCE [LARGE SCALE GENOMIC DNA]</scope>
    <source>
        <strain evidence="12 13">DSM 6911</strain>
    </source>
</reference>
<name>A0A1U7M7E7_TISCR</name>
<keyword evidence="7 11" id="KW-0418">Kinase</keyword>
<proteinExistence type="inferred from homology"/>
<feature type="binding site" evidence="11">
    <location>
        <position position="40"/>
    </location>
    <ligand>
        <name>substrate</name>
    </ligand>
</feature>
<evidence type="ECO:0000256" key="1">
    <source>
        <dbReference type="ARBA" id="ARBA00001771"/>
    </source>
</evidence>
<dbReference type="OrthoDB" id="9778146at2"/>
<gene>
    <name evidence="11 12" type="primary">thiM</name>
    <name evidence="12" type="ORF">TICRE_09120</name>
</gene>
<dbReference type="PIRSF" id="PIRSF000513">
    <property type="entry name" value="Thz_kinase"/>
    <property type="match status" value="1"/>
</dbReference>
<dbReference type="UniPathway" id="UPA00060">
    <property type="reaction ID" value="UER00139"/>
</dbReference>